<dbReference type="SUPFAM" id="SSF52799">
    <property type="entry name" value="(Phosphotyrosine protein) phosphatases II"/>
    <property type="match status" value="1"/>
</dbReference>
<evidence type="ECO:0000256" key="2">
    <source>
        <dbReference type="ARBA" id="ARBA00022801"/>
    </source>
</evidence>
<feature type="region of interest" description="Disordered" evidence="6">
    <location>
        <begin position="224"/>
        <end position="281"/>
    </location>
</feature>
<feature type="compositionally biased region" description="Basic and acidic residues" evidence="6">
    <location>
        <begin position="7"/>
        <end position="23"/>
    </location>
</feature>
<dbReference type="PANTHER" id="PTHR45948:SF2">
    <property type="entry name" value="DUAL SPECIFICITY PROTEIN PHOSPHATASE"/>
    <property type="match status" value="1"/>
</dbReference>
<keyword evidence="10" id="KW-1185">Reference proteome</keyword>
<reference evidence="9 10" key="1">
    <citation type="journal article" date="2014" name="Mol. Plant">
        <title>Chromosome Scale Genome Assembly and Transcriptome Profiling of Nannochloropsis gaditana in Nitrogen Depletion.</title>
        <authorList>
            <person name="Corteggiani Carpinelli E."/>
            <person name="Telatin A."/>
            <person name="Vitulo N."/>
            <person name="Forcato C."/>
            <person name="D'Angelo M."/>
            <person name="Schiavon R."/>
            <person name="Vezzi A."/>
            <person name="Giacometti G.M."/>
            <person name="Morosinotto T."/>
            <person name="Valle G."/>
        </authorList>
    </citation>
    <scope>NUCLEOTIDE SEQUENCE [LARGE SCALE GENOMIC DNA]</scope>
    <source>
        <strain evidence="9 10">B-31</strain>
    </source>
</reference>
<name>W7U698_9STRA</name>
<dbReference type="InterPro" id="IPR000387">
    <property type="entry name" value="Tyr_Pase_dom"/>
</dbReference>
<feature type="domain" description="Tyrosine specific protein phosphatases" evidence="8">
    <location>
        <begin position="85"/>
        <end position="139"/>
    </location>
</feature>
<dbReference type="PROSITE" id="PS50054">
    <property type="entry name" value="TYR_PHOSPHATASE_DUAL"/>
    <property type="match status" value="1"/>
</dbReference>
<proteinExistence type="inferred from homology"/>
<comment type="catalytic activity">
    <reaction evidence="5">
        <text>O-phospho-L-threonyl-[protein] + H2O = L-threonyl-[protein] + phosphate</text>
        <dbReference type="Rhea" id="RHEA:47004"/>
        <dbReference type="Rhea" id="RHEA-COMP:11060"/>
        <dbReference type="Rhea" id="RHEA-COMP:11605"/>
        <dbReference type="ChEBI" id="CHEBI:15377"/>
        <dbReference type="ChEBI" id="CHEBI:30013"/>
        <dbReference type="ChEBI" id="CHEBI:43474"/>
        <dbReference type="ChEBI" id="CHEBI:61977"/>
        <dbReference type="EC" id="3.1.3.16"/>
    </reaction>
</comment>
<evidence type="ECO:0000313" key="10">
    <source>
        <dbReference type="Proteomes" id="UP000019335"/>
    </source>
</evidence>
<dbReference type="PROSITE" id="PS00383">
    <property type="entry name" value="TYR_PHOSPHATASE_1"/>
    <property type="match status" value="1"/>
</dbReference>
<keyword evidence="3" id="KW-0904">Protein phosphatase</keyword>
<evidence type="ECO:0000259" key="8">
    <source>
        <dbReference type="PROSITE" id="PS50056"/>
    </source>
</evidence>
<dbReference type="OrthoDB" id="165342at2759"/>
<evidence type="ECO:0000256" key="1">
    <source>
        <dbReference type="ARBA" id="ARBA00008601"/>
    </source>
</evidence>
<dbReference type="PROSITE" id="PS50056">
    <property type="entry name" value="TYR_PHOSPHATASE_2"/>
    <property type="match status" value="1"/>
</dbReference>
<evidence type="ECO:0000259" key="7">
    <source>
        <dbReference type="PROSITE" id="PS50054"/>
    </source>
</evidence>
<dbReference type="Proteomes" id="UP000019335">
    <property type="component" value="Chromosome 5"/>
</dbReference>
<feature type="region of interest" description="Disordered" evidence="6">
    <location>
        <begin position="1"/>
        <end position="27"/>
    </location>
</feature>
<dbReference type="Gene3D" id="3.90.190.10">
    <property type="entry name" value="Protein tyrosine phosphatase superfamily"/>
    <property type="match status" value="1"/>
</dbReference>
<dbReference type="InterPro" id="IPR020422">
    <property type="entry name" value="TYR_PHOSPHATASE_DUAL_dom"/>
</dbReference>
<organism evidence="9 10">
    <name type="scientific">Nannochloropsis gaditana</name>
    <dbReference type="NCBI Taxonomy" id="72520"/>
    <lineage>
        <taxon>Eukaryota</taxon>
        <taxon>Sar</taxon>
        <taxon>Stramenopiles</taxon>
        <taxon>Ochrophyta</taxon>
        <taxon>Eustigmatophyceae</taxon>
        <taxon>Eustigmatales</taxon>
        <taxon>Monodopsidaceae</taxon>
        <taxon>Nannochloropsis</taxon>
    </lineage>
</organism>
<dbReference type="PANTHER" id="PTHR45948">
    <property type="entry name" value="DUAL SPECIFICITY PROTEIN PHOSPHATASE DDB_G0269404-RELATED"/>
    <property type="match status" value="1"/>
</dbReference>
<dbReference type="Pfam" id="PF00782">
    <property type="entry name" value="DSPc"/>
    <property type="match status" value="1"/>
</dbReference>
<comment type="similarity">
    <text evidence="1">Belongs to the protein-tyrosine phosphatase family. Non-receptor class dual specificity subfamily.</text>
</comment>
<evidence type="ECO:0000256" key="5">
    <source>
        <dbReference type="ARBA" id="ARBA00048336"/>
    </source>
</evidence>
<dbReference type="InterPro" id="IPR016130">
    <property type="entry name" value="Tyr_Pase_AS"/>
</dbReference>
<evidence type="ECO:0000256" key="4">
    <source>
        <dbReference type="ARBA" id="ARBA00047761"/>
    </source>
</evidence>
<dbReference type="InterPro" id="IPR029021">
    <property type="entry name" value="Prot-tyrosine_phosphatase-like"/>
</dbReference>
<dbReference type="EMBL" id="AZIL01000352">
    <property type="protein sequence ID" value="EWM28184.1"/>
    <property type="molecule type" value="Genomic_DNA"/>
</dbReference>
<protein>
    <submittedName>
        <fullName evidence="9">Dual specificity protein phosphatase 15</fullName>
    </submittedName>
</protein>
<dbReference type="GO" id="GO:0004722">
    <property type="term" value="F:protein serine/threonine phosphatase activity"/>
    <property type="evidence" value="ECO:0007669"/>
    <property type="project" value="UniProtKB-EC"/>
</dbReference>
<comment type="caution">
    <text evidence="9">The sequence shown here is derived from an EMBL/GenBank/DDBJ whole genome shotgun (WGS) entry which is preliminary data.</text>
</comment>
<sequence length="281" mass="31175">MGGEPSKILHDSLRRDNDGDQTRSRPSLLHGGANVLQDAEFFASNGVTCALSICQARPPASMGLQSIKHVNESDLPQTNLLPYFEEFVNFIHAARVNGGCVYVHCAAGVSRSTTALCSYLICVHGLTFKDALDFIRTRREVACPNPGFVRQLQFFEQDANTVTLRARIRSAFPDDSALVEGDLNEIKDALAERRNRLGRGERLLSSDPRHRLLNYLQQRREEATQGISGMEDGDDDHEPSRVSVVAEAPCETSVAPGEEDWGLTWVAEERDEQPRAKKPSR</sequence>
<dbReference type="SMART" id="SM00195">
    <property type="entry name" value="DSPc"/>
    <property type="match status" value="1"/>
</dbReference>
<dbReference type="InterPro" id="IPR000340">
    <property type="entry name" value="Dual-sp_phosphatase_cat-dom"/>
</dbReference>
<dbReference type="GO" id="GO:0004725">
    <property type="term" value="F:protein tyrosine phosphatase activity"/>
    <property type="evidence" value="ECO:0007669"/>
    <property type="project" value="TreeGrafter"/>
</dbReference>
<dbReference type="CDD" id="cd14498">
    <property type="entry name" value="DSP"/>
    <property type="match status" value="1"/>
</dbReference>
<dbReference type="AlphaFoldDB" id="W7U698"/>
<evidence type="ECO:0000256" key="6">
    <source>
        <dbReference type="SAM" id="MobiDB-lite"/>
    </source>
</evidence>
<dbReference type="GO" id="GO:0007165">
    <property type="term" value="P:signal transduction"/>
    <property type="evidence" value="ECO:0007669"/>
    <property type="project" value="TreeGrafter"/>
</dbReference>
<dbReference type="GO" id="GO:0005829">
    <property type="term" value="C:cytosol"/>
    <property type="evidence" value="ECO:0007669"/>
    <property type="project" value="TreeGrafter"/>
</dbReference>
<gene>
    <name evidence="9" type="ORF">Naga_100004g94</name>
</gene>
<evidence type="ECO:0000313" key="9">
    <source>
        <dbReference type="EMBL" id="EWM28184.1"/>
    </source>
</evidence>
<keyword evidence="2" id="KW-0378">Hydrolase</keyword>
<accession>W7U698</accession>
<feature type="domain" description="Tyrosine-protein phosphatase" evidence="7">
    <location>
        <begin position="19"/>
        <end position="161"/>
    </location>
</feature>
<comment type="catalytic activity">
    <reaction evidence="4">
        <text>O-phospho-L-seryl-[protein] + H2O = L-seryl-[protein] + phosphate</text>
        <dbReference type="Rhea" id="RHEA:20629"/>
        <dbReference type="Rhea" id="RHEA-COMP:9863"/>
        <dbReference type="Rhea" id="RHEA-COMP:11604"/>
        <dbReference type="ChEBI" id="CHEBI:15377"/>
        <dbReference type="ChEBI" id="CHEBI:29999"/>
        <dbReference type="ChEBI" id="CHEBI:43474"/>
        <dbReference type="ChEBI" id="CHEBI:83421"/>
        <dbReference type="EC" id="3.1.3.16"/>
    </reaction>
</comment>
<evidence type="ECO:0000256" key="3">
    <source>
        <dbReference type="ARBA" id="ARBA00022912"/>
    </source>
</evidence>